<gene>
    <name evidence="4" type="ORF">GCM10022239_08020</name>
</gene>
<protein>
    <submittedName>
        <fullName evidence="4">Helix-turn-helix domain-containing protein</fullName>
    </submittedName>
</protein>
<evidence type="ECO:0000256" key="1">
    <source>
        <dbReference type="ARBA" id="ARBA00023125"/>
    </source>
</evidence>
<dbReference type="SUPFAM" id="SSF47413">
    <property type="entry name" value="lambda repressor-like DNA-binding domains"/>
    <property type="match status" value="1"/>
</dbReference>
<dbReference type="Gene3D" id="2.60.120.10">
    <property type="entry name" value="Jelly Rolls"/>
    <property type="match status" value="1"/>
</dbReference>
<feature type="region of interest" description="Disordered" evidence="2">
    <location>
        <begin position="71"/>
        <end position="90"/>
    </location>
</feature>
<dbReference type="PANTHER" id="PTHR46797">
    <property type="entry name" value="HTH-TYPE TRANSCRIPTIONAL REGULATOR"/>
    <property type="match status" value="1"/>
</dbReference>
<dbReference type="Proteomes" id="UP001501004">
    <property type="component" value="Unassembled WGS sequence"/>
</dbReference>
<dbReference type="InterPro" id="IPR013096">
    <property type="entry name" value="Cupin_2"/>
</dbReference>
<dbReference type="PANTHER" id="PTHR46797:SF1">
    <property type="entry name" value="METHYLPHOSPHONATE SYNTHASE"/>
    <property type="match status" value="1"/>
</dbReference>
<evidence type="ECO:0000313" key="4">
    <source>
        <dbReference type="EMBL" id="GAA3734305.1"/>
    </source>
</evidence>
<evidence type="ECO:0000259" key="3">
    <source>
        <dbReference type="PROSITE" id="PS50943"/>
    </source>
</evidence>
<dbReference type="Pfam" id="PF01381">
    <property type="entry name" value="HTH_3"/>
    <property type="match status" value="1"/>
</dbReference>
<dbReference type="InterPro" id="IPR014710">
    <property type="entry name" value="RmlC-like_jellyroll"/>
</dbReference>
<comment type="caution">
    <text evidence="4">The sequence shown here is derived from an EMBL/GenBank/DDBJ whole genome shotgun (WGS) entry which is preliminary data.</text>
</comment>
<dbReference type="SMART" id="SM00530">
    <property type="entry name" value="HTH_XRE"/>
    <property type="match status" value="1"/>
</dbReference>
<dbReference type="InterPro" id="IPR001387">
    <property type="entry name" value="Cro/C1-type_HTH"/>
</dbReference>
<dbReference type="RefSeq" id="WP_344753953.1">
    <property type="nucleotide sequence ID" value="NZ_BAABAE010000002.1"/>
</dbReference>
<evidence type="ECO:0000313" key="5">
    <source>
        <dbReference type="Proteomes" id="UP001501004"/>
    </source>
</evidence>
<reference evidence="5" key="1">
    <citation type="journal article" date="2019" name="Int. J. Syst. Evol. Microbiol.">
        <title>The Global Catalogue of Microorganisms (GCM) 10K type strain sequencing project: providing services to taxonomists for standard genome sequencing and annotation.</title>
        <authorList>
            <consortium name="The Broad Institute Genomics Platform"/>
            <consortium name="The Broad Institute Genome Sequencing Center for Infectious Disease"/>
            <person name="Wu L."/>
            <person name="Ma J."/>
        </authorList>
    </citation>
    <scope>NUCLEOTIDE SEQUENCE [LARGE SCALE GENOMIC DNA]</scope>
    <source>
        <strain evidence="5">JCM 16949</strain>
    </source>
</reference>
<dbReference type="CDD" id="cd00093">
    <property type="entry name" value="HTH_XRE"/>
    <property type="match status" value="1"/>
</dbReference>
<name>A0ABP7F9J5_9MICO</name>
<proteinExistence type="predicted"/>
<keyword evidence="1" id="KW-0238">DNA-binding</keyword>
<dbReference type="SUPFAM" id="SSF51182">
    <property type="entry name" value="RmlC-like cupins"/>
    <property type="match status" value="1"/>
</dbReference>
<dbReference type="Pfam" id="PF07883">
    <property type="entry name" value="Cupin_2"/>
    <property type="match status" value="1"/>
</dbReference>
<accession>A0ABP7F9J5</accession>
<dbReference type="PROSITE" id="PS50943">
    <property type="entry name" value="HTH_CROC1"/>
    <property type="match status" value="1"/>
</dbReference>
<dbReference type="Gene3D" id="1.10.260.40">
    <property type="entry name" value="lambda repressor-like DNA-binding domains"/>
    <property type="match status" value="1"/>
</dbReference>
<sequence>MEHLGEAIREARKKKGLSLRSVAASAEISPSLLSQVETGKTNPSVGTLYALVNVLNVSIDELVSGNHPLEAGPARTEPTGSIVVTTGPPVQRREDNPTIVMENGVTWERLAVDGSGTIDSLITTYSPGGSSSVEGKLMRHSGIEYGLLLEGELTLRLDFETYVLRAGDSLCFDSLRPHLYENRTDSVARGLWFVVGRSRDGDSSPDGHGAMPAGGFPMNSAVDVLGLLGRMPVAATPTQQQ</sequence>
<dbReference type="EMBL" id="BAABAE010000002">
    <property type="protein sequence ID" value="GAA3734305.1"/>
    <property type="molecule type" value="Genomic_DNA"/>
</dbReference>
<dbReference type="InterPro" id="IPR050807">
    <property type="entry name" value="TransReg_Diox_bact_type"/>
</dbReference>
<dbReference type="InterPro" id="IPR010982">
    <property type="entry name" value="Lambda_DNA-bd_dom_sf"/>
</dbReference>
<keyword evidence="5" id="KW-1185">Reference proteome</keyword>
<organism evidence="4 5">
    <name type="scientific">Leifsonella bigeumensis</name>
    <dbReference type="NCBI Taxonomy" id="433643"/>
    <lineage>
        <taxon>Bacteria</taxon>
        <taxon>Bacillati</taxon>
        <taxon>Actinomycetota</taxon>
        <taxon>Actinomycetes</taxon>
        <taxon>Micrococcales</taxon>
        <taxon>Microbacteriaceae</taxon>
        <taxon>Leifsonella</taxon>
    </lineage>
</organism>
<feature type="domain" description="HTH cro/C1-type" evidence="3">
    <location>
        <begin position="8"/>
        <end position="62"/>
    </location>
</feature>
<evidence type="ECO:0000256" key="2">
    <source>
        <dbReference type="SAM" id="MobiDB-lite"/>
    </source>
</evidence>
<dbReference type="CDD" id="cd02209">
    <property type="entry name" value="cupin_XRE_C"/>
    <property type="match status" value="1"/>
</dbReference>
<dbReference type="InterPro" id="IPR011051">
    <property type="entry name" value="RmlC_Cupin_sf"/>
</dbReference>